<dbReference type="Gene3D" id="3.80.10.10">
    <property type="entry name" value="Ribonuclease Inhibitor"/>
    <property type="match status" value="1"/>
</dbReference>
<sequence>MPLELPDELLALIVDFVNDTKNKSTLSRLALVSRSLLTHVRQRRSAEIIIAQSLSKCLIHRYIRRLRDIIIADPSFAACITSIHLVDSSTRTLGGGSFGWLMRSDADGLVDILQSLVLLRRLSVTNSIVDGFIDWGLIDVAVQGALFDLFSLPSLEILVLDRIINMELTPLIDCSNLKELTLLSVSLSDFDLEPIQAGGPVACVDERARKGRLESLDIADCGIALQKLLEGFTQDDAQLEASHLRRLQVHSNLYDSAMESAIQRLLLKCSDHLEQLSFHVHFDFNRPKGELRALDCLRLHQLPLVQTLDIEFLVNMLHCQPIPQPYTDSIVAALRNMSHESLQVLRLTFTIQRLGPYPFLATDALNLSKAILEVDLWERVDSMAGECFAGMKSLEIVVQGERWLCESVSPDLADLVKNLYSRMPTLLSKKVLHVNWFDEAKTGASLHAPLPAYTFVEPLMTDNWMIQLCSES</sequence>
<dbReference type="SUPFAM" id="SSF52047">
    <property type="entry name" value="RNI-like"/>
    <property type="match status" value="1"/>
</dbReference>
<dbReference type="EMBL" id="JACGCI010000012">
    <property type="protein sequence ID" value="KAF6760563.1"/>
    <property type="molecule type" value="Genomic_DNA"/>
</dbReference>
<dbReference type="Proteomes" id="UP000521943">
    <property type="component" value="Unassembled WGS sequence"/>
</dbReference>
<gene>
    <name evidence="1" type="ORF">DFP72DRAFT_1042571</name>
</gene>
<protein>
    <submittedName>
        <fullName evidence="1">Uncharacterized protein</fullName>
    </submittedName>
</protein>
<comment type="caution">
    <text evidence="1">The sequence shown here is derived from an EMBL/GenBank/DDBJ whole genome shotgun (WGS) entry which is preliminary data.</text>
</comment>
<reference evidence="1 2" key="1">
    <citation type="submission" date="2020-07" db="EMBL/GenBank/DDBJ databases">
        <title>Comparative genomics of pyrophilous fungi reveals a link between fire events and developmental genes.</title>
        <authorList>
            <consortium name="DOE Joint Genome Institute"/>
            <person name="Steindorff A.S."/>
            <person name="Carver A."/>
            <person name="Calhoun S."/>
            <person name="Stillman K."/>
            <person name="Liu H."/>
            <person name="Lipzen A."/>
            <person name="Pangilinan J."/>
            <person name="Labutti K."/>
            <person name="Bruns T.D."/>
            <person name="Grigoriev I.V."/>
        </authorList>
    </citation>
    <scope>NUCLEOTIDE SEQUENCE [LARGE SCALE GENOMIC DNA]</scope>
    <source>
        <strain evidence="1 2">CBS 144469</strain>
    </source>
</reference>
<dbReference type="InterPro" id="IPR032675">
    <property type="entry name" value="LRR_dom_sf"/>
</dbReference>
<dbReference type="AlphaFoldDB" id="A0A8H6M972"/>
<dbReference type="OrthoDB" id="2864604at2759"/>
<keyword evidence="2" id="KW-1185">Reference proteome</keyword>
<organism evidence="1 2">
    <name type="scientific">Ephemerocybe angulata</name>
    <dbReference type="NCBI Taxonomy" id="980116"/>
    <lineage>
        <taxon>Eukaryota</taxon>
        <taxon>Fungi</taxon>
        <taxon>Dikarya</taxon>
        <taxon>Basidiomycota</taxon>
        <taxon>Agaricomycotina</taxon>
        <taxon>Agaricomycetes</taxon>
        <taxon>Agaricomycetidae</taxon>
        <taxon>Agaricales</taxon>
        <taxon>Agaricineae</taxon>
        <taxon>Psathyrellaceae</taxon>
        <taxon>Ephemerocybe</taxon>
    </lineage>
</organism>
<accession>A0A8H6M972</accession>
<evidence type="ECO:0000313" key="2">
    <source>
        <dbReference type="Proteomes" id="UP000521943"/>
    </source>
</evidence>
<evidence type="ECO:0000313" key="1">
    <source>
        <dbReference type="EMBL" id="KAF6760563.1"/>
    </source>
</evidence>
<name>A0A8H6M972_9AGAR</name>
<proteinExistence type="predicted"/>